<organism evidence="1 2">
    <name type="scientific">Daphnia magna</name>
    <dbReference type="NCBI Taxonomy" id="35525"/>
    <lineage>
        <taxon>Eukaryota</taxon>
        <taxon>Metazoa</taxon>
        <taxon>Ecdysozoa</taxon>
        <taxon>Arthropoda</taxon>
        <taxon>Crustacea</taxon>
        <taxon>Branchiopoda</taxon>
        <taxon>Diplostraca</taxon>
        <taxon>Cladocera</taxon>
        <taxon>Anomopoda</taxon>
        <taxon>Daphniidae</taxon>
        <taxon>Daphnia</taxon>
    </lineage>
</organism>
<evidence type="ECO:0000313" key="2">
    <source>
        <dbReference type="Proteomes" id="UP001234178"/>
    </source>
</evidence>
<proteinExistence type="predicted"/>
<comment type="caution">
    <text evidence="1">The sequence shown here is derived from an EMBL/GenBank/DDBJ whole genome shotgun (WGS) entry which is preliminary data.</text>
</comment>
<reference evidence="1 2" key="1">
    <citation type="journal article" date="2023" name="Nucleic Acids Res.">
        <title>The hologenome of Daphnia magna reveals possible DNA methylation and microbiome-mediated evolution of the host genome.</title>
        <authorList>
            <person name="Chaturvedi A."/>
            <person name="Li X."/>
            <person name="Dhandapani V."/>
            <person name="Marshall H."/>
            <person name="Kissane S."/>
            <person name="Cuenca-Cambronero M."/>
            <person name="Asole G."/>
            <person name="Calvet F."/>
            <person name="Ruiz-Romero M."/>
            <person name="Marangio P."/>
            <person name="Guigo R."/>
            <person name="Rago D."/>
            <person name="Mirbahai L."/>
            <person name="Eastwood N."/>
            <person name="Colbourne J.K."/>
            <person name="Zhou J."/>
            <person name="Mallon E."/>
            <person name="Orsini L."/>
        </authorList>
    </citation>
    <scope>NUCLEOTIDE SEQUENCE [LARGE SCALE GENOMIC DNA]</scope>
    <source>
        <strain evidence="1">LRV0_1</strain>
    </source>
</reference>
<gene>
    <name evidence="1" type="ORF">OUZ56_024768</name>
</gene>
<sequence length="123" mass="14577">MACRSIEGERPYPRAHVVFQQLSTFRIMLLYPKLLFRESQHVERVSVYIRRQPTLHFTVLQKPPNSTVLLVQHRRSTYFTKRMGVTESRQRYCFPVAEGTHVNNCRRVCMKIPTSRKACYDDS</sequence>
<name>A0ABQ9ZHX5_9CRUS</name>
<evidence type="ECO:0000313" key="1">
    <source>
        <dbReference type="EMBL" id="KAK4012529.1"/>
    </source>
</evidence>
<dbReference type="Proteomes" id="UP001234178">
    <property type="component" value="Unassembled WGS sequence"/>
</dbReference>
<keyword evidence="2" id="KW-1185">Reference proteome</keyword>
<dbReference type="EMBL" id="JAOYFB010000004">
    <property type="protein sequence ID" value="KAK4012529.1"/>
    <property type="molecule type" value="Genomic_DNA"/>
</dbReference>
<accession>A0ABQ9ZHX5</accession>
<protein>
    <submittedName>
        <fullName evidence="1">Uncharacterized protein</fullName>
    </submittedName>
</protein>